<dbReference type="AlphaFoldDB" id="A0A2J6PEK3"/>
<dbReference type="Proteomes" id="UP000235672">
    <property type="component" value="Unassembled WGS sequence"/>
</dbReference>
<reference evidence="1 2" key="1">
    <citation type="submission" date="2016-05" db="EMBL/GenBank/DDBJ databases">
        <title>A degradative enzymes factory behind the ericoid mycorrhizal symbiosis.</title>
        <authorList>
            <consortium name="DOE Joint Genome Institute"/>
            <person name="Martino E."/>
            <person name="Morin E."/>
            <person name="Grelet G."/>
            <person name="Kuo A."/>
            <person name="Kohler A."/>
            <person name="Daghino S."/>
            <person name="Barry K."/>
            <person name="Choi C."/>
            <person name="Cichocki N."/>
            <person name="Clum A."/>
            <person name="Copeland A."/>
            <person name="Hainaut M."/>
            <person name="Haridas S."/>
            <person name="Labutti K."/>
            <person name="Lindquist E."/>
            <person name="Lipzen A."/>
            <person name="Khouja H.-R."/>
            <person name="Murat C."/>
            <person name="Ohm R."/>
            <person name="Olson A."/>
            <person name="Spatafora J."/>
            <person name="Veneault-Fourrey C."/>
            <person name="Henrissat B."/>
            <person name="Grigoriev I."/>
            <person name="Martin F."/>
            <person name="Perotto S."/>
        </authorList>
    </citation>
    <scope>NUCLEOTIDE SEQUENCE [LARGE SCALE GENOMIC DNA]</scope>
    <source>
        <strain evidence="1 2">UAMH 7357</strain>
    </source>
</reference>
<dbReference type="InterPro" id="IPR038883">
    <property type="entry name" value="AN11006-like"/>
</dbReference>
<dbReference type="EMBL" id="KZ613550">
    <property type="protein sequence ID" value="PMD12434.1"/>
    <property type="molecule type" value="Genomic_DNA"/>
</dbReference>
<gene>
    <name evidence="1" type="ORF">NA56DRAFT_485601</name>
</gene>
<evidence type="ECO:0000313" key="2">
    <source>
        <dbReference type="Proteomes" id="UP000235672"/>
    </source>
</evidence>
<name>A0A2J6PEK3_9HELO</name>
<proteinExistence type="predicted"/>
<accession>A0A2J6PEK3</accession>
<dbReference type="OrthoDB" id="5314997at2759"/>
<organism evidence="1 2">
    <name type="scientific">Hyaloscypha hepaticicola</name>
    <dbReference type="NCBI Taxonomy" id="2082293"/>
    <lineage>
        <taxon>Eukaryota</taxon>
        <taxon>Fungi</taxon>
        <taxon>Dikarya</taxon>
        <taxon>Ascomycota</taxon>
        <taxon>Pezizomycotina</taxon>
        <taxon>Leotiomycetes</taxon>
        <taxon>Helotiales</taxon>
        <taxon>Hyaloscyphaceae</taxon>
        <taxon>Hyaloscypha</taxon>
    </lineage>
</organism>
<evidence type="ECO:0000313" key="1">
    <source>
        <dbReference type="EMBL" id="PMD12434.1"/>
    </source>
</evidence>
<dbReference type="PANTHER" id="PTHR42085:SF2">
    <property type="entry name" value="F-BOX DOMAIN-CONTAINING PROTEIN"/>
    <property type="match status" value="1"/>
</dbReference>
<protein>
    <submittedName>
        <fullName evidence="1">Uncharacterized protein</fullName>
    </submittedName>
</protein>
<dbReference type="PANTHER" id="PTHR42085">
    <property type="entry name" value="F-BOX DOMAIN-CONTAINING PROTEIN"/>
    <property type="match status" value="1"/>
</dbReference>
<sequence>MPTGFLAIFPREIRDQIYAYVIASCSRGATLSPWNVEFASSLSLLRTCKQIHRECKDIIWRHSGLSLREPTQLYQKFKSLAKHGHVRRIRQLKVCVELLDRDELEWISTSMKALGDWCRLGRLESITITTAWDRPRGVDEFKEVLSLRKYGESLDGRLYQDSSTWTRMIVNTGWPRFSHWGKQRWLREMLLDPSGIDGLLRDIHRVIGGMLFVDGRLCFRDLVQIEPPNLDPRNGEIRIVPGLPSRQPMNKVP</sequence>
<keyword evidence="2" id="KW-1185">Reference proteome</keyword>